<comment type="caution">
    <text evidence="2">The sequence shown here is derived from an EMBL/GenBank/DDBJ whole genome shotgun (WGS) entry which is preliminary data.</text>
</comment>
<protein>
    <submittedName>
        <fullName evidence="2">Uncharacterized protein</fullName>
    </submittedName>
</protein>
<feature type="compositionally biased region" description="Basic and acidic residues" evidence="1">
    <location>
        <begin position="7"/>
        <end position="27"/>
    </location>
</feature>
<proteinExistence type="predicted"/>
<accession>A0ABR9DKR1</accession>
<dbReference type="EMBL" id="JACXST010000003">
    <property type="protein sequence ID" value="MBD9362918.1"/>
    <property type="molecule type" value="Genomic_DNA"/>
</dbReference>
<dbReference type="Proteomes" id="UP000641152">
    <property type="component" value="Unassembled WGS sequence"/>
</dbReference>
<gene>
    <name evidence="2" type="ORF">EBB_20935</name>
</gene>
<dbReference type="RefSeq" id="WP_192395648.1">
    <property type="nucleotide sequence ID" value="NZ_CAJHIU010000003.1"/>
</dbReference>
<organism evidence="2 3">
    <name type="scientific">Methylomonas fluvii</name>
    <dbReference type="NCBI Taxonomy" id="1854564"/>
    <lineage>
        <taxon>Bacteria</taxon>
        <taxon>Pseudomonadati</taxon>
        <taxon>Pseudomonadota</taxon>
        <taxon>Gammaproteobacteria</taxon>
        <taxon>Methylococcales</taxon>
        <taxon>Methylococcaceae</taxon>
        <taxon>Methylomonas</taxon>
    </lineage>
</organism>
<keyword evidence="3" id="KW-1185">Reference proteome</keyword>
<reference evidence="2 3" key="1">
    <citation type="submission" date="2020-09" db="EMBL/GenBank/DDBJ databases">
        <title>Methylomonas albis sp. nov. and Methylomonas fluvii sp. nov.: Two cold-adapted methanotrophs from the River Elbe and an amended description of Methylovulum psychrotolerans strain Eb1.</title>
        <authorList>
            <person name="Bussmann I.K."/>
            <person name="Klings K.-W."/>
            <person name="Warnstedt J."/>
            <person name="Hoppert M."/>
            <person name="Saborowski A."/>
            <person name="Horn F."/>
            <person name="Liebner S."/>
        </authorList>
    </citation>
    <scope>NUCLEOTIDE SEQUENCE [LARGE SCALE GENOMIC DNA]</scope>
    <source>
        <strain evidence="2 3">EbB</strain>
    </source>
</reference>
<feature type="region of interest" description="Disordered" evidence="1">
    <location>
        <begin position="1"/>
        <end position="31"/>
    </location>
</feature>
<sequence>MQTTQERIQDLRTRAEKLRTSADHADSRAAYSADMQAAQRCDAEADELAASLESRDD</sequence>
<evidence type="ECO:0000256" key="1">
    <source>
        <dbReference type="SAM" id="MobiDB-lite"/>
    </source>
</evidence>
<evidence type="ECO:0000313" key="2">
    <source>
        <dbReference type="EMBL" id="MBD9362918.1"/>
    </source>
</evidence>
<evidence type="ECO:0000313" key="3">
    <source>
        <dbReference type="Proteomes" id="UP000641152"/>
    </source>
</evidence>
<name>A0ABR9DKR1_9GAMM</name>